<name>A0A9W9V9U5_9EURO</name>
<evidence type="ECO:0000313" key="1">
    <source>
        <dbReference type="EMBL" id="KAJ5372894.1"/>
    </source>
</evidence>
<gene>
    <name evidence="1" type="ORF">N7517_004900</name>
</gene>
<keyword evidence="2" id="KW-1185">Reference proteome</keyword>
<proteinExistence type="predicted"/>
<reference evidence="1" key="2">
    <citation type="journal article" date="2023" name="IMA Fungus">
        <title>Comparative genomic study of the Penicillium genus elucidates a diverse pangenome and 15 lateral gene transfer events.</title>
        <authorList>
            <person name="Petersen C."/>
            <person name="Sorensen T."/>
            <person name="Nielsen M.R."/>
            <person name="Sondergaard T.E."/>
            <person name="Sorensen J.L."/>
            <person name="Fitzpatrick D.A."/>
            <person name="Frisvad J.C."/>
            <person name="Nielsen K.L."/>
        </authorList>
    </citation>
    <scope>NUCLEOTIDE SEQUENCE</scope>
    <source>
        <strain evidence="1">IBT 3081</strain>
    </source>
</reference>
<dbReference type="AlphaFoldDB" id="A0A9W9V9U5"/>
<dbReference type="GeneID" id="81461813"/>
<sequence length="131" mass="15331">MQIAGMVDWEFTYAAPVEFSYAPPWWLLIENPKLWPNGIDDWEKIVYAALNGLAFDAIYWEKIDPFFFEAAQRPETAWKERLSLLGEKDIEEMEKLVVRKLEEMKTRILKWDPDEYTVEAIAKAAEVDGAQ</sequence>
<dbReference type="OrthoDB" id="5412996at2759"/>
<protein>
    <submittedName>
        <fullName evidence="1">Aminoglycoside phosphotransferase</fullName>
    </submittedName>
</protein>
<organism evidence="1 2">
    <name type="scientific">Penicillium concentricum</name>
    <dbReference type="NCBI Taxonomy" id="293559"/>
    <lineage>
        <taxon>Eukaryota</taxon>
        <taxon>Fungi</taxon>
        <taxon>Dikarya</taxon>
        <taxon>Ascomycota</taxon>
        <taxon>Pezizomycotina</taxon>
        <taxon>Eurotiomycetes</taxon>
        <taxon>Eurotiomycetidae</taxon>
        <taxon>Eurotiales</taxon>
        <taxon>Aspergillaceae</taxon>
        <taxon>Penicillium</taxon>
    </lineage>
</organism>
<dbReference type="Proteomes" id="UP001147752">
    <property type="component" value="Unassembled WGS sequence"/>
</dbReference>
<accession>A0A9W9V9U5</accession>
<dbReference type="RefSeq" id="XP_056578880.1">
    <property type="nucleotide sequence ID" value="XM_056722630.1"/>
</dbReference>
<dbReference type="EMBL" id="JAPZBT010000002">
    <property type="protein sequence ID" value="KAJ5372894.1"/>
    <property type="molecule type" value="Genomic_DNA"/>
</dbReference>
<reference evidence="1" key="1">
    <citation type="submission" date="2022-12" db="EMBL/GenBank/DDBJ databases">
        <authorList>
            <person name="Petersen C."/>
        </authorList>
    </citation>
    <scope>NUCLEOTIDE SEQUENCE</scope>
    <source>
        <strain evidence="1">IBT 3081</strain>
    </source>
</reference>
<evidence type="ECO:0000313" key="2">
    <source>
        <dbReference type="Proteomes" id="UP001147752"/>
    </source>
</evidence>
<comment type="caution">
    <text evidence="1">The sequence shown here is derived from an EMBL/GenBank/DDBJ whole genome shotgun (WGS) entry which is preliminary data.</text>
</comment>